<accession>A0AA36CBA2</accession>
<dbReference type="EMBL" id="CATQJA010001100">
    <property type="protein sequence ID" value="CAJ0565776.1"/>
    <property type="molecule type" value="Genomic_DNA"/>
</dbReference>
<keyword evidence="3" id="KW-1185">Reference proteome</keyword>
<feature type="non-terminal residue" evidence="2">
    <location>
        <position position="343"/>
    </location>
</feature>
<gene>
    <name evidence="2" type="ORF">MSPICULIGERA_LOCUS4406</name>
</gene>
<sequence>MIEEETAGTVPRLAMHRQNVSRTVGTYFQPYFEKLKALKKGQLGPARFHSFPKRKIEPKAPGSELIEMEVTRESLEPFSFGNQALPIPDFDSSPYSSKISYRNRQQLAVADPDIRNGFYEVVDSTGRRRQFSAGKTPKSEGDCSPLLNNIPDDAEQRRKILSDPAKYAAISSCELYAACVDEMNAQEEKCQPDVGRLLPGLPGRRLGDCNKEIIPKYQKLDAMGRQLEGVFIECLMGEIALQSQLGRTPLPSATCASPPSLPPLAKNCQKNVATAKRICEKYADCCPSVHSCRAKADESLEAAAYKDEKSRLFDEAAQCQINAAREFRLKKYKKVEKISGGLL</sequence>
<comment type="caution">
    <text evidence="2">The sequence shown here is derived from an EMBL/GenBank/DDBJ whole genome shotgun (WGS) entry which is preliminary data.</text>
</comment>
<evidence type="ECO:0000256" key="1">
    <source>
        <dbReference type="SAM" id="MobiDB-lite"/>
    </source>
</evidence>
<evidence type="ECO:0000313" key="3">
    <source>
        <dbReference type="Proteomes" id="UP001177023"/>
    </source>
</evidence>
<reference evidence="2" key="1">
    <citation type="submission" date="2023-06" db="EMBL/GenBank/DDBJ databases">
        <authorList>
            <person name="Delattre M."/>
        </authorList>
    </citation>
    <scope>NUCLEOTIDE SEQUENCE</scope>
    <source>
        <strain evidence="2">AF72</strain>
    </source>
</reference>
<name>A0AA36CBA2_9BILA</name>
<feature type="region of interest" description="Disordered" evidence="1">
    <location>
        <begin position="129"/>
        <end position="148"/>
    </location>
</feature>
<dbReference type="AlphaFoldDB" id="A0AA36CBA2"/>
<organism evidence="2 3">
    <name type="scientific">Mesorhabditis spiculigera</name>
    <dbReference type="NCBI Taxonomy" id="96644"/>
    <lineage>
        <taxon>Eukaryota</taxon>
        <taxon>Metazoa</taxon>
        <taxon>Ecdysozoa</taxon>
        <taxon>Nematoda</taxon>
        <taxon>Chromadorea</taxon>
        <taxon>Rhabditida</taxon>
        <taxon>Rhabditina</taxon>
        <taxon>Rhabditomorpha</taxon>
        <taxon>Rhabditoidea</taxon>
        <taxon>Rhabditidae</taxon>
        <taxon>Mesorhabditinae</taxon>
        <taxon>Mesorhabditis</taxon>
    </lineage>
</organism>
<proteinExistence type="predicted"/>
<evidence type="ECO:0000313" key="2">
    <source>
        <dbReference type="EMBL" id="CAJ0565776.1"/>
    </source>
</evidence>
<protein>
    <submittedName>
        <fullName evidence="2">Uncharacterized protein</fullName>
    </submittedName>
</protein>
<dbReference type="Proteomes" id="UP001177023">
    <property type="component" value="Unassembled WGS sequence"/>
</dbReference>